<dbReference type="Proteomes" id="UP000309997">
    <property type="component" value="Unassembled WGS sequence"/>
</dbReference>
<name>A0ACC4ATK6_POPAL</name>
<keyword evidence="2" id="KW-1185">Reference proteome</keyword>
<organism evidence="1 2">
    <name type="scientific">Populus alba</name>
    <name type="common">White poplar</name>
    <dbReference type="NCBI Taxonomy" id="43335"/>
    <lineage>
        <taxon>Eukaryota</taxon>
        <taxon>Viridiplantae</taxon>
        <taxon>Streptophyta</taxon>
        <taxon>Embryophyta</taxon>
        <taxon>Tracheophyta</taxon>
        <taxon>Spermatophyta</taxon>
        <taxon>Magnoliopsida</taxon>
        <taxon>eudicotyledons</taxon>
        <taxon>Gunneridae</taxon>
        <taxon>Pentapetalae</taxon>
        <taxon>rosids</taxon>
        <taxon>fabids</taxon>
        <taxon>Malpighiales</taxon>
        <taxon>Salicaceae</taxon>
        <taxon>Saliceae</taxon>
        <taxon>Populus</taxon>
    </lineage>
</organism>
<proteinExistence type="predicted"/>
<accession>A0ACC4ATK6</accession>
<protein>
    <submittedName>
        <fullName evidence="1">Uncharacterized protein</fullName>
    </submittedName>
</protein>
<evidence type="ECO:0000313" key="1">
    <source>
        <dbReference type="EMBL" id="KAL3569552.1"/>
    </source>
</evidence>
<evidence type="ECO:0000313" key="2">
    <source>
        <dbReference type="Proteomes" id="UP000309997"/>
    </source>
</evidence>
<reference evidence="1 2" key="1">
    <citation type="journal article" date="2024" name="Plant Biotechnol. J.">
        <title>Genome and CRISPR/Cas9 system of a widespread forest tree (Populus alba) in the world.</title>
        <authorList>
            <person name="Liu Y.J."/>
            <person name="Jiang P.F."/>
            <person name="Han X.M."/>
            <person name="Li X.Y."/>
            <person name="Wang H.M."/>
            <person name="Wang Y.J."/>
            <person name="Wang X.X."/>
            <person name="Zeng Q.Y."/>
        </authorList>
    </citation>
    <scope>NUCLEOTIDE SEQUENCE [LARGE SCALE GENOMIC DNA]</scope>
    <source>
        <strain evidence="2">cv. PAL-ZL1</strain>
    </source>
</reference>
<sequence>MANARQQTLKELAAPIMENQPLCINIDNNVNFELKSCFIHLRPTFNGLAGEDPHTHLKEFHMVCVGMKPNGVDEEQVKLKAFPFSLKGAAKTWFFSILSGLMPTDRSIIDAARGGVLVDKTPEAARQLISNMAANSKQFGTRGDFSNKRVNEDMLRICAQQWKKITLNKLMHLMEHSTDSPCVNMIPFPTHTIPDGEIIPTYATATHPNKAIDVHHGNYNPSRKAESNMQKDSDGPMTRARAKQLQRALTNQIAMIEAASELKISNQFEIGSRVLICLQLELGDGKSP</sequence>
<comment type="caution">
    <text evidence="1">The sequence shown here is derived from an EMBL/GenBank/DDBJ whole genome shotgun (WGS) entry which is preliminary data.</text>
</comment>
<dbReference type="EMBL" id="RCHU02000016">
    <property type="protein sequence ID" value="KAL3569552.1"/>
    <property type="molecule type" value="Genomic_DNA"/>
</dbReference>
<gene>
    <name evidence="1" type="ORF">D5086_029442</name>
</gene>